<keyword evidence="1" id="KW-1133">Transmembrane helix</keyword>
<evidence type="ECO:0000313" key="3">
    <source>
        <dbReference type="Proteomes" id="UP000306552"/>
    </source>
</evidence>
<keyword evidence="1" id="KW-0812">Transmembrane</keyword>
<feature type="transmembrane region" description="Helical" evidence="1">
    <location>
        <begin position="104"/>
        <end position="126"/>
    </location>
</feature>
<sequence>MLADFWFNLKLGLFHVLDWNAYDHILFLIALVAAYTFSEGKRVFWLVTVFTLGHTVSLTLSAYEVIQMDSGLIEFLIPVSILFTAIYNIIFANKNIAKQKVNGLYALTLIFGLIHGFGFSSYFNLVSQGTENKLVMLVEFALGVELAQLFVVVPVLILGFLVQNLFRFSKKDWILISCSIVIGLCIPILREIWIW</sequence>
<dbReference type="AlphaFoldDB" id="A0A4U5TTI0"/>
<dbReference type="Proteomes" id="UP000306552">
    <property type="component" value="Unassembled WGS sequence"/>
</dbReference>
<dbReference type="InterPro" id="IPR032809">
    <property type="entry name" value="Put_HupE_UreJ"/>
</dbReference>
<name>A0A4U5TTI0_9FLAO</name>
<organism evidence="2 3">
    <name type="scientific">Mesohalobacter halotolerans</name>
    <dbReference type="NCBI Taxonomy" id="1883405"/>
    <lineage>
        <taxon>Bacteria</taxon>
        <taxon>Pseudomonadati</taxon>
        <taxon>Bacteroidota</taxon>
        <taxon>Flavobacteriia</taxon>
        <taxon>Flavobacteriales</taxon>
        <taxon>Flavobacteriaceae</taxon>
        <taxon>Mesohalobacter</taxon>
    </lineage>
</organism>
<dbReference type="EMBL" id="SWMU01000001">
    <property type="protein sequence ID" value="TKS57443.1"/>
    <property type="molecule type" value="Genomic_DNA"/>
</dbReference>
<feature type="transmembrane region" description="Helical" evidence="1">
    <location>
        <begin position="173"/>
        <end position="193"/>
    </location>
</feature>
<keyword evidence="3" id="KW-1185">Reference proteome</keyword>
<dbReference type="Pfam" id="PF13795">
    <property type="entry name" value="HupE_UreJ_2"/>
    <property type="match status" value="1"/>
</dbReference>
<protein>
    <submittedName>
        <fullName evidence="2">HupE/UreJ family protein</fullName>
    </submittedName>
</protein>
<feature type="transmembrane region" description="Helical" evidence="1">
    <location>
        <begin position="146"/>
        <end position="166"/>
    </location>
</feature>
<feature type="transmembrane region" description="Helical" evidence="1">
    <location>
        <begin position="75"/>
        <end position="92"/>
    </location>
</feature>
<reference evidence="2 3" key="1">
    <citation type="submission" date="2019-04" db="EMBL/GenBank/DDBJ databases">
        <title>Psychroflexus halotolerans sp. nov., isolated from a marine solar saltern.</title>
        <authorList>
            <person name="Feng X."/>
        </authorList>
    </citation>
    <scope>NUCLEOTIDE SEQUENCE [LARGE SCALE GENOMIC DNA]</scope>
    <source>
        <strain evidence="2 3">WDS2C27</strain>
    </source>
</reference>
<proteinExistence type="predicted"/>
<dbReference type="OrthoDB" id="9808870at2"/>
<feature type="transmembrane region" description="Helical" evidence="1">
    <location>
        <begin position="44"/>
        <end position="63"/>
    </location>
</feature>
<keyword evidence="1" id="KW-0472">Membrane</keyword>
<comment type="caution">
    <text evidence="2">The sequence shown here is derived from an EMBL/GenBank/DDBJ whole genome shotgun (WGS) entry which is preliminary data.</text>
</comment>
<accession>A0A4U5TTI0</accession>
<evidence type="ECO:0000256" key="1">
    <source>
        <dbReference type="SAM" id="Phobius"/>
    </source>
</evidence>
<evidence type="ECO:0000313" key="2">
    <source>
        <dbReference type="EMBL" id="TKS57443.1"/>
    </source>
</evidence>
<feature type="transmembrane region" description="Helical" evidence="1">
    <location>
        <begin position="20"/>
        <end position="37"/>
    </location>
</feature>
<gene>
    <name evidence="2" type="ORF">FCN74_03230</name>
</gene>
<dbReference type="RefSeq" id="WP_138931144.1">
    <property type="nucleotide sequence ID" value="NZ_SWMU01000001.1"/>
</dbReference>